<evidence type="ECO:0000256" key="3">
    <source>
        <dbReference type="ARBA" id="ARBA00022630"/>
    </source>
</evidence>
<dbReference type="InterPro" id="IPR005720">
    <property type="entry name" value="Dihydroorotate_DH_cat"/>
</dbReference>
<dbReference type="InterPro" id="IPR050074">
    <property type="entry name" value="DHO_dehydrogenase"/>
</dbReference>
<keyword evidence="4" id="KW-0288">FMN</keyword>
<evidence type="ECO:0000256" key="4">
    <source>
        <dbReference type="ARBA" id="ARBA00022643"/>
    </source>
</evidence>
<dbReference type="PANTHER" id="PTHR48109">
    <property type="entry name" value="DIHYDROOROTATE DEHYDROGENASE (QUINONE), MITOCHONDRIAL-RELATED"/>
    <property type="match status" value="1"/>
</dbReference>
<comment type="cofactor">
    <cofactor evidence="1">
        <name>FMN</name>
        <dbReference type="ChEBI" id="CHEBI:58210"/>
    </cofactor>
</comment>
<feature type="non-terminal residue" evidence="8">
    <location>
        <position position="1"/>
    </location>
</feature>
<organism evidence="8">
    <name type="scientific">marine sediment metagenome</name>
    <dbReference type="NCBI Taxonomy" id="412755"/>
    <lineage>
        <taxon>unclassified sequences</taxon>
        <taxon>metagenomes</taxon>
        <taxon>ecological metagenomes</taxon>
    </lineage>
</organism>
<dbReference type="PANTHER" id="PTHR48109:SF1">
    <property type="entry name" value="DIHYDROOROTATE DEHYDROGENASE (FUMARATE)"/>
    <property type="match status" value="1"/>
</dbReference>
<feature type="non-terminal residue" evidence="8">
    <location>
        <position position="132"/>
    </location>
</feature>
<proteinExistence type="predicted"/>
<comment type="pathway">
    <text evidence="2">Pyrimidine metabolism; UMP biosynthesis via de novo pathway.</text>
</comment>
<dbReference type="GO" id="GO:0004152">
    <property type="term" value="F:dihydroorotate dehydrogenase activity"/>
    <property type="evidence" value="ECO:0007669"/>
    <property type="project" value="TreeGrafter"/>
</dbReference>
<protein>
    <recommendedName>
        <fullName evidence="7">Dihydroorotate dehydrogenase catalytic domain-containing protein</fullName>
    </recommendedName>
</protein>
<dbReference type="GO" id="GO:0006221">
    <property type="term" value="P:pyrimidine nucleotide biosynthetic process"/>
    <property type="evidence" value="ECO:0007669"/>
    <property type="project" value="UniProtKB-KW"/>
</dbReference>
<dbReference type="EMBL" id="BART01038461">
    <property type="protein sequence ID" value="GAH05677.1"/>
    <property type="molecule type" value="Genomic_DNA"/>
</dbReference>
<dbReference type="Pfam" id="PF01180">
    <property type="entry name" value="DHO_dh"/>
    <property type="match status" value="1"/>
</dbReference>
<name>X1CDI9_9ZZZZ</name>
<dbReference type="SUPFAM" id="SSF51395">
    <property type="entry name" value="FMN-linked oxidoreductases"/>
    <property type="match status" value="1"/>
</dbReference>
<dbReference type="InterPro" id="IPR013785">
    <property type="entry name" value="Aldolase_TIM"/>
</dbReference>
<reference evidence="8" key="1">
    <citation type="journal article" date="2014" name="Front. Microbiol.">
        <title>High frequency of phylogenetically diverse reductive dehalogenase-homologous genes in deep subseafloor sedimentary metagenomes.</title>
        <authorList>
            <person name="Kawai M."/>
            <person name="Futagami T."/>
            <person name="Toyoda A."/>
            <person name="Takaki Y."/>
            <person name="Nishi S."/>
            <person name="Hori S."/>
            <person name="Arai W."/>
            <person name="Tsubouchi T."/>
            <person name="Morono Y."/>
            <person name="Uchiyama I."/>
            <person name="Ito T."/>
            <person name="Fujiyama A."/>
            <person name="Inagaki F."/>
            <person name="Takami H."/>
        </authorList>
    </citation>
    <scope>NUCLEOTIDE SEQUENCE</scope>
    <source>
        <strain evidence="8">Expedition CK06-06</strain>
    </source>
</reference>
<feature type="domain" description="Dihydroorotate dehydrogenase catalytic" evidence="7">
    <location>
        <begin position="14"/>
        <end position="132"/>
    </location>
</feature>
<keyword evidence="5" id="KW-0665">Pyrimidine biosynthesis</keyword>
<comment type="caution">
    <text evidence="8">The sequence shown here is derived from an EMBL/GenBank/DDBJ whole genome shotgun (WGS) entry which is preliminary data.</text>
</comment>
<evidence type="ECO:0000256" key="2">
    <source>
        <dbReference type="ARBA" id="ARBA00004725"/>
    </source>
</evidence>
<gene>
    <name evidence="8" type="ORF">S01H4_63772</name>
</gene>
<dbReference type="Gene3D" id="3.20.20.70">
    <property type="entry name" value="Aldolase class I"/>
    <property type="match status" value="1"/>
</dbReference>
<evidence type="ECO:0000256" key="6">
    <source>
        <dbReference type="ARBA" id="ARBA00023002"/>
    </source>
</evidence>
<dbReference type="AlphaFoldDB" id="X1CDI9"/>
<evidence type="ECO:0000256" key="1">
    <source>
        <dbReference type="ARBA" id="ARBA00001917"/>
    </source>
</evidence>
<dbReference type="GO" id="GO:0006207">
    <property type="term" value="P:'de novo' pyrimidine nucleobase biosynthetic process"/>
    <property type="evidence" value="ECO:0007669"/>
    <property type="project" value="TreeGrafter"/>
</dbReference>
<accession>X1CDI9</accession>
<dbReference type="GO" id="GO:0005737">
    <property type="term" value="C:cytoplasm"/>
    <property type="evidence" value="ECO:0007669"/>
    <property type="project" value="InterPro"/>
</dbReference>
<evidence type="ECO:0000313" key="8">
    <source>
        <dbReference type="EMBL" id="GAH05677.1"/>
    </source>
</evidence>
<sequence>QITYASSDRSHRLCPHFETILTMGQDPKLTKKIVKEVKKKTKIPVWVKLPGNTHIPNLMEVAKSAEVAGADAIIISNTVPAMVLDLEAERAVLGHEVGGLSGPAIKPISMRLVYELFKTVKIPIIGSGGIIT</sequence>
<keyword evidence="6" id="KW-0560">Oxidoreductase</keyword>
<evidence type="ECO:0000256" key="5">
    <source>
        <dbReference type="ARBA" id="ARBA00022975"/>
    </source>
</evidence>
<evidence type="ECO:0000259" key="7">
    <source>
        <dbReference type="Pfam" id="PF01180"/>
    </source>
</evidence>
<keyword evidence="3" id="KW-0285">Flavoprotein</keyword>